<accession>A0A1F7YCB2</accession>
<sequence length="182" mass="20937">MFLKRLGAFFLDVLQVVVFAFAIFLFIYLLVLQPHKIKGSSMEPNFTDGEFLLTDKITYRFNEPKRGDVIVFKAPPDENDEFIKRIIGIPGDKIMVDNGFVYLNGVKLEEPYIGLLPITSSGVFLRENQEIAVPEGKYFVLGDNRRHSSDSRIWGFVTRIEITGRAWLIYWPPKKAGLVKYQ</sequence>
<evidence type="ECO:0000256" key="1">
    <source>
        <dbReference type="ARBA" id="ARBA00000677"/>
    </source>
</evidence>
<dbReference type="InterPro" id="IPR000223">
    <property type="entry name" value="Pept_S26A_signal_pept_1"/>
</dbReference>
<comment type="similarity">
    <text evidence="2 6">Belongs to the peptidase S26 family.</text>
</comment>
<evidence type="ECO:0000259" key="7">
    <source>
        <dbReference type="Pfam" id="PF10502"/>
    </source>
</evidence>
<dbReference type="GO" id="GO:0009003">
    <property type="term" value="F:signal peptidase activity"/>
    <property type="evidence" value="ECO:0007669"/>
    <property type="project" value="UniProtKB-EC"/>
</dbReference>
<dbReference type="PANTHER" id="PTHR43390:SF1">
    <property type="entry name" value="CHLOROPLAST PROCESSING PEPTIDASE"/>
    <property type="match status" value="1"/>
</dbReference>
<protein>
    <recommendedName>
        <fullName evidence="3 6">Signal peptidase I</fullName>
        <ecNumber evidence="3 6">3.4.21.89</ecNumber>
    </recommendedName>
</protein>
<reference evidence="8 9" key="1">
    <citation type="journal article" date="2016" name="Nat. Commun.">
        <title>Thousands of microbial genomes shed light on interconnected biogeochemical processes in an aquifer system.</title>
        <authorList>
            <person name="Anantharaman K."/>
            <person name="Brown C.T."/>
            <person name="Hug L.A."/>
            <person name="Sharon I."/>
            <person name="Castelle C.J."/>
            <person name="Probst A.J."/>
            <person name="Thomas B.C."/>
            <person name="Singh A."/>
            <person name="Wilkins M.J."/>
            <person name="Karaoz U."/>
            <person name="Brodie E.L."/>
            <person name="Williams K.H."/>
            <person name="Hubbard S.S."/>
            <person name="Banfield J.F."/>
        </authorList>
    </citation>
    <scope>NUCLEOTIDE SEQUENCE [LARGE SCALE GENOMIC DNA]</scope>
</reference>
<evidence type="ECO:0000256" key="2">
    <source>
        <dbReference type="ARBA" id="ARBA00009370"/>
    </source>
</evidence>
<keyword evidence="6" id="KW-0645">Protease</keyword>
<dbReference type="GO" id="GO:0004252">
    <property type="term" value="F:serine-type endopeptidase activity"/>
    <property type="evidence" value="ECO:0007669"/>
    <property type="project" value="InterPro"/>
</dbReference>
<dbReference type="PRINTS" id="PR00727">
    <property type="entry name" value="LEADERPTASE"/>
</dbReference>
<evidence type="ECO:0000256" key="4">
    <source>
        <dbReference type="ARBA" id="ARBA00022801"/>
    </source>
</evidence>
<dbReference type="InterPro" id="IPR036286">
    <property type="entry name" value="LexA/Signal_pep-like_sf"/>
</dbReference>
<evidence type="ECO:0000256" key="6">
    <source>
        <dbReference type="RuleBase" id="RU362042"/>
    </source>
</evidence>
<proteinExistence type="inferred from homology"/>
<dbReference type="SUPFAM" id="SSF51306">
    <property type="entry name" value="LexA/Signal peptidase"/>
    <property type="match status" value="1"/>
</dbReference>
<dbReference type="InterPro" id="IPR019758">
    <property type="entry name" value="Pept_S26A_signal_pept_1_CS"/>
</dbReference>
<dbReference type="Pfam" id="PF10502">
    <property type="entry name" value="Peptidase_S26"/>
    <property type="match status" value="1"/>
</dbReference>
<dbReference type="NCBIfam" id="TIGR02227">
    <property type="entry name" value="sigpep_I_bact"/>
    <property type="match status" value="1"/>
</dbReference>
<dbReference type="PROSITE" id="PS00761">
    <property type="entry name" value="SPASE_I_3"/>
    <property type="match status" value="1"/>
</dbReference>
<dbReference type="PROSITE" id="PS00760">
    <property type="entry name" value="SPASE_I_2"/>
    <property type="match status" value="1"/>
</dbReference>
<dbReference type="AlphaFoldDB" id="A0A1F7YCB2"/>
<organism evidence="8 9">
    <name type="scientific">Candidatus Woesebacteria bacterium RIFCSPHIGHO2_01_FULL_39_28</name>
    <dbReference type="NCBI Taxonomy" id="1802496"/>
    <lineage>
        <taxon>Bacteria</taxon>
        <taxon>Candidatus Woeseibacteriota</taxon>
    </lineage>
</organism>
<dbReference type="InterPro" id="IPR019757">
    <property type="entry name" value="Pept_S26A_signal_pept_1_Lys-AS"/>
</dbReference>
<keyword evidence="6" id="KW-0812">Transmembrane</keyword>
<evidence type="ECO:0000313" key="8">
    <source>
        <dbReference type="EMBL" id="OGM24932.1"/>
    </source>
</evidence>
<dbReference type="PANTHER" id="PTHR43390">
    <property type="entry name" value="SIGNAL PEPTIDASE I"/>
    <property type="match status" value="1"/>
</dbReference>
<comment type="catalytic activity">
    <reaction evidence="1 6">
        <text>Cleavage of hydrophobic, N-terminal signal or leader sequences from secreted and periplasmic proteins.</text>
        <dbReference type="EC" id="3.4.21.89"/>
    </reaction>
</comment>
<evidence type="ECO:0000256" key="3">
    <source>
        <dbReference type="ARBA" id="ARBA00013208"/>
    </source>
</evidence>
<dbReference type="CDD" id="cd06530">
    <property type="entry name" value="S26_SPase_I"/>
    <property type="match status" value="1"/>
</dbReference>
<dbReference type="InterPro" id="IPR019533">
    <property type="entry name" value="Peptidase_S26"/>
</dbReference>
<keyword evidence="6" id="KW-1133">Transmembrane helix</keyword>
<dbReference type="GO" id="GO:0016020">
    <property type="term" value="C:membrane"/>
    <property type="evidence" value="ECO:0007669"/>
    <property type="project" value="UniProtKB-SubCell"/>
</dbReference>
<feature type="transmembrane region" description="Helical" evidence="6">
    <location>
        <begin position="6"/>
        <end position="32"/>
    </location>
</feature>
<dbReference type="Proteomes" id="UP000178851">
    <property type="component" value="Unassembled WGS sequence"/>
</dbReference>
<dbReference type="Gene3D" id="2.10.109.10">
    <property type="entry name" value="Umud Fragment, subunit A"/>
    <property type="match status" value="1"/>
</dbReference>
<feature type="active site" evidence="5">
    <location>
        <position position="84"/>
    </location>
</feature>
<evidence type="ECO:0000256" key="5">
    <source>
        <dbReference type="PIRSR" id="PIRSR600223-1"/>
    </source>
</evidence>
<keyword evidence="4 6" id="KW-0378">Hydrolase</keyword>
<feature type="domain" description="Peptidase S26" evidence="7">
    <location>
        <begin position="12"/>
        <end position="171"/>
    </location>
</feature>
<dbReference type="EC" id="3.4.21.89" evidence="3 6"/>
<feature type="active site" evidence="5">
    <location>
        <position position="41"/>
    </location>
</feature>
<comment type="subcellular location">
    <subcellularLocation>
        <location evidence="6">Membrane</location>
        <topology evidence="6">Single-pass type II membrane protein</topology>
    </subcellularLocation>
</comment>
<evidence type="ECO:0000313" key="9">
    <source>
        <dbReference type="Proteomes" id="UP000178851"/>
    </source>
</evidence>
<comment type="caution">
    <text evidence="8">The sequence shown here is derived from an EMBL/GenBank/DDBJ whole genome shotgun (WGS) entry which is preliminary data.</text>
</comment>
<name>A0A1F7YCB2_9BACT</name>
<dbReference type="EMBL" id="MGGI01000025">
    <property type="protein sequence ID" value="OGM24932.1"/>
    <property type="molecule type" value="Genomic_DNA"/>
</dbReference>
<gene>
    <name evidence="8" type="ORF">A2627_03110</name>
</gene>
<keyword evidence="6" id="KW-0472">Membrane</keyword>
<dbReference type="GO" id="GO:0006465">
    <property type="term" value="P:signal peptide processing"/>
    <property type="evidence" value="ECO:0007669"/>
    <property type="project" value="InterPro"/>
</dbReference>